<keyword evidence="3" id="KW-0479">Metal-binding</keyword>
<organism evidence="12 13">
    <name type="scientific">Ceratocystis lukuohia</name>
    <dbReference type="NCBI Taxonomy" id="2019550"/>
    <lineage>
        <taxon>Eukaryota</taxon>
        <taxon>Fungi</taxon>
        <taxon>Dikarya</taxon>
        <taxon>Ascomycota</taxon>
        <taxon>Pezizomycotina</taxon>
        <taxon>Sordariomycetes</taxon>
        <taxon>Hypocreomycetidae</taxon>
        <taxon>Microascales</taxon>
        <taxon>Ceratocystidaceae</taxon>
        <taxon>Ceratocystis</taxon>
    </lineage>
</organism>
<dbReference type="InterPro" id="IPR039537">
    <property type="entry name" value="Retrotran_Ty1/copia-like"/>
</dbReference>
<evidence type="ECO:0000313" key="12">
    <source>
        <dbReference type="EMBL" id="KAL2884881.1"/>
    </source>
</evidence>
<dbReference type="RefSeq" id="XP_070856062.1">
    <property type="nucleotide sequence ID" value="XM_071004530.1"/>
</dbReference>
<evidence type="ECO:0000313" key="13">
    <source>
        <dbReference type="Proteomes" id="UP001610728"/>
    </source>
</evidence>
<sequence length="349" mass="38666">MMRGLDINLVGRYKPKDATELAVVIVNRNLATPTIAEDFQTSWNKLLADHDLYTELEPTQTAVDEIMRLKSPLLVQAMAATSNQSKKGDRCEICHRNNHKTEDCRMKKPGKIAPTTEKAYADTGATRHLVTDTVQMTATKPTVPARIATVTKSGELTGDTVGKVSIVDDAGRLVDEEYCQNMAKIVIGIGKSGMDIANEADEVILHADRNTSSGMYELRMDQAQVKALSANVLKHKNFDHISASSMNKIARAQGLKERVKSCNCRDCSLANITTTTKGKPTMRAENPLELVHMDVAGKFDIDPPEEGGQFVLSIVDNATSYSWTYCIKEKSEGYWILNEWIEEVKKQTK</sequence>
<evidence type="ECO:0000256" key="4">
    <source>
        <dbReference type="ARBA" id="ARBA00022759"/>
    </source>
</evidence>
<evidence type="ECO:0000256" key="8">
    <source>
        <dbReference type="ARBA" id="ARBA00022918"/>
    </source>
</evidence>
<dbReference type="GeneID" id="98121400"/>
<keyword evidence="5" id="KW-0378">Hydrolase</keyword>
<keyword evidence="1" id="KW-0548">Nucleotidyltransferase</keyword>
<keyword evidence="9" id="KW-0808">Transferase</keyword>
<evidence type="ECO:0000256" key="5">
    <source>
        <dbReference type="ARBA" id="ARBA00022801"/>
    </source>
</evidence>
<name>A0ABR4M9D7_9PEZI</name>
<protein>
    <submittedName>
        <fullName evidence="12">Uncharacterized protein</fullName>
    </submittedName>
</protein>
<dbReference type="PANTHER" id="PTHR42648:SF11">
    <property type="entry name" value="TRANSPOSON TY4-P GAG-POL POLYPROTEIN"/>
    <property type="match status" value="1"/>
</dbReference>
<accession>A0ABR4M9D7</accession>
<evidence type="ECO:0000256" key="9">
    <source>
        <dbReference type="ARBA" id="ARBA00022932"/>
    </source>
</evidence>
<dbReference type="Gene3D" id="3.30.420.10">
    <property type="entry name" value="Ribonuclease H-like superfamily/Ribonuclease H"/>
    <property type="match status" value="1"/>
</dbReference>
<evidence type="ECO:0000256" key="7">
    <source>
        <dbReference type="ARBA" id="ARBA00022908"/>
    </source>
</evidence>
<dbReference type="InterPro" id="IPR036397">
    <property type="entry name" value="RNaseH_sf"/>
</dbReference>
<keyword evidence="8" id="KW-0695">RNA-directed DNA polymerase</keyword>
<evidence type="ECO:0000256" key="1">
    <source>
        <dbReference type="ARBA" id="ARBA00022695"/>
    </source>
</evidence>
<keyword evidence="2" id="KW-0540">Nuclease</keyword>
<gene>
    <name evidence="12" type="ORF">HOO65_090176</name>
</gene>
<keyword evidence="9" id="KW-0239">DNA-directed DNA polymerase</keyword>
<evidence type="ECO:0000256" key="11">
    <source>
        <dbReference type="ARBA" id="ARBA00023172"/>
    </source>
</evidence>
<evidence type="ECO:0000256" key="10">
    <source>
        <dbReference type="ARBA" id="ARBA00023125"/>
    </source>
</evidence>
<keyword evidence="13" id="KW-1185">Reference proteome</keyword>
<proteinExistence type="predicted"/>
<comment type="caution">
    <text evidence="12">The sequence shown here is derived from an EMBL/GenBank/DDBJ whole genome shotgun (WGS) entry which is preliminary data.</text>
</comment>
<evidence type="ECO:0000256" key="6">
    <source>
        <dbReference type="ARBA" id="ARBA00022842"/>
    </source>
</evidence>
<reference evidence="12 13" key="1">
    <citation type="submission" date="2020-05" db="EMBL/GenBank/DDBJ databases">
        <title>Ceratocystis lukuohia genome.</title>
        <authorList>
            <person name="Harrington T.C."/>
            <person name="Kim K."/>
            <person name="Mayers C.G."/>
        </authorList>
    </citation>
    <scope>NUCLEOTIDE SEQUENCE [LARGE SCALE GENOMIC DNA]</scope>
    <source>
        <strain evidence="12 13">C4212</strain>
    </source>
</reference>
<keyword evidence="6" id="KW-0460">Magnesium</keyword>
<evidence type="ECO:0000256" key="3">
    <source>
        <dbReference type="ARBA" id="ARBA00022723"/>
    </source>
</evidence>
<dbReference type="EMBL" id="JABSNW010000009">
    <property type="protein sequence ID" value="KAL2884881.1"/>
    <property type="molecule type" value="Genomic_DNA"/>
</dbReference>
<dbReference type="Proteomes" id="UP001610728">
    <property type="component" value="Unassembled WGS sequence"/>
</dbReference>
<dbReference type="PANTHER" id="PTHR42648">
    <property type="entry name" value="TRANSPOSASE, PUTATIVE-RELATED"/>
    <property type="match status" value="1"/>
</dbReference>
<keyword evidence="4" id="KW-0255">Endonuclease</keyword>
<evidence type="ECO:0000256" key="2">
    <source>
        <dbReference type="ARBA" id="ARBA00022722"/>
    </source>
</evidence>
<keyword evidence="7" id="KW-0229">DNA integration</keyword>
<keyword evidence="10" id="KW-0238">DNA-binding</keyword>
<keyword evidence="11" id="KW-0233">DNA recombination</keyword>